<feature type="transmembrane region" description="Helical" evidence="7">
    <location>
        <begin position="392"/>
        <end position="410"/>
    </location>
</feature>
<dbReference type="Proteomes" id="UP000271087">
    <property type="component" value="Unassembled WGS sequence"/>
</dbReference>
<keyword evidence="4" id="KW-0378">Hydrolase</keyword>
<name>A0A182EEZ2_ONCOC</name>
<keyword evidence="9" id="KW-1185">Reference proteome</keyword>
<accession>A0A182EEZ2</accession>
<evidence type="ECO:0000256" key="1">
    <source>
        <dbReference type="ARBA" id="ARBA00004127"/>
    </source>
</evidence>
<comment type="subcellular location">
    <subcellularLocation>
        <location evidence="1">Endomembrane system</location>
        <topology evidence="1">Multi-pass membrane protein</topology>
    </subcellularLocation>
</comment>
<dbReference type="GO" id="GO:0005765">
    <property type="term" value="C:lysosomal membrane"/>
    <property type="evidence" value="ECO:0007669"/>
    <property type="project" value="TreeGrafter"/>
</dbReference>
<keyword evidence="3 7" id="KW-0812">Transmembrane</keyword>
<comment type="similarity">
    <text evidence="2">Belongs to the peptidase A22B family.</text>
</comment>
<evidence type="ECO:0000256" key="6">
    <source>
        <dbReference type="ARBA" id="ARBA00023136"/>
    </source>
</evidence>
<dbReference type="PANTHER" id="PTHR12174">
    <property type="entry name" value="SIGNAL PEPTIDE PEPTIDASE"/>
    <property type="match status" value="1"/>
</dbReference>
<dbReference type="AlphaFoldDB" id="A0A182EEZ2"/>
<evidence type="ECO:0000313" key="10">
    <source>
        <dbReference type="WBParaSite" id="nOo.2.0.1.t06653-RA"/>
    </source>
</evidence>
<feature type="transmembrane region" description="Helical" evidence="7">
    <location>
        <begin position="212"/>
        <end position="232"/>
    </location>
</feature>
<dbReference type="SMART" id="SM00730">
    <property type="entry name" value="PSN"/>
    <property type="match status" value="1"/>
</dbReference>
<dbReference type="GO" id="GO:0042500">
    <property type="term" value="F:aspartic endopeptidase activity, intramembrane cleaving"/>
    <property type="evidence" value="ECO:0007669"/>
    <property type="project" value="InterPro"/>
</dbReference>
<evidence type="ECO:0000256" key="3">
    <source>
        <dbReference type="ARBA" id="ARBA00022692"/>
    </source>
</evidence>
<feature type="transmembrane region" description="Helical" evidence="7">
    <location>
        <begin position="360"/>
        <end position="386"/>
    </location>
</feature>
<gene>
    <name evidence="8" type="ORF">NOO_LOCUS6653</name>
</gene>
<dbReference type="OrthoDB" id="29661at2759"/>
<dbReference type="InterPro" id="IPR007369">
    <property type="entry name" value="Peptidase_A22B_SPP"/>
</dbReference>
<dbReference type="STRING" id="42157.A0A182EEZ2"/>
<dbReference type="GO" id="GO:0033619">
    <property type="term" value="P:membrane protein proteolysis"/>
    <property type="evidence" value="ECO:0007669"/>
    <property type="project" value="TreeGrafter"/>
</dbReference>
<feature type="transmembrane region" description="Helical" evidence="7">
    <location>
        <begin position="5"/>
        <end position="26"/>
    </location>
</feature>
<evidence type="ECO:0000256" key="2">
    <source>
        <dbReference type="ARBA" id="ARBA00006859"/>
    </source>
</evidence>
<organism evidence="10">
    <name type="scientific">Onchocerca ochengi</name>
    <name type="common">Filarial nematode worm</name>
    <dbReference type="NCBI Taxonomy" id="42157"/>
    <lineage>
        <taxon>Eukaryota</taxon>
        <taxon>Metazoa</taxon>
        <taxon>Ecdysozoa</taxon>
        <taxon>Nematoda</taxon>
        <taxon>Chromadorea</taxon>
        <taxon>Rhabditida</taxon>
        <taxon>Spirurina</taxon>
        <taxon>Spiruromorpha</taxon>
        <taxon>Filarioidea</taxon>
        <taxon>Onchocercidae</taxon>
        <taxon>Onchocerca</taxon>
    </lineage>
</organism>
<dbReference type="GO" id="GO:0098554">
    <property type="term" value="C:cytoplasmic side of endoplasmic reticulum membrane"/>
    <property type="evidence" value="ECO:0007669"/>
    <property type="project" value="TreeGrafter"/>
</dbReference>
<dbReference type="WBParaSite" id="nOo.2.0.1.t06653-RA">
    <property type="protein sequence ID" value="nOo.2.0.1.t06653-RA"/>
    <property type="gene ID" value="nOo.2.0.1.g06653"/>
</dbReference>
<sequence length="471" mass="53467">MRQHIIGIIIFIFIYECIIVETHGYYDSSFAYLFVKNEFTEEKQTFCVNYEQWKTQQIAKDIENAEMLRLGWWGGIVNNTNVCNEGKAISLEKQAVALNYRLKIGDGPCAFPFVETNTSFKKALQYEVNQLASRHASAAIILVDKGHRYITKWADYLFSEFHDPDFNQSTKLPTFFMYRTTFFDEMLKLSNDSTGRELLLQFYRPLNTRWDISMLIIWLIAVFCVAVCVAMNDVTQSIFRRDLFNYKCCTERPLVMSVMIFFCALSFCITWFVFRRNPYAFILLDFINIAVCIHILKGIRFPNLKVAAGTDCSKSGGNYPVAPINTGIPEKFPILFQLPRLSDPVISCIDLEIEKEFHPIILGLGDVVVPGYGIGLIATFIALTLMETAQPALIYLIPFTLAPIIILALIRQEFKLLWTGNFSKSEESHISRNSAADTFSSGLTSDNIGFNAFDATSVPATSSSNAGERKI</sequence>
<dbReference type="GO" id="GO:0098553">
    <property type="term" value="C:lumenal side of endoplasmic reticulum membrane"/>
    <property type="evidence" value="ECO:0007669"/>
    <property type="project" value="TreeGrafter"/>
</dbReference>
<dbReference type="InterPro" id="IPR006639">
    <property type="entry name" value="Preselin/SPP"/>
</dbReference>
<dbReference type="EMBL" id="UYRW01002126">
    <property type="protein sequence ID" value="VDK83197.1"/>
    <property type="molecule type" value="Genomic_DNA"/>
</dbReference>
<evidence type="ECO:0000256" key="7">
    <source>
        <dbReference type="SAM" id="Phobius"/>
    </source>
</evidence>
<feature type="transmembrane region" description="Helical" evidence="7">
    <location>
        <begin position="253"/>
        <end position="273"/>
    </location>
</feature>
<reference evidence="10" key="1">
    <citation type="submission" date="2016-06" db="UniProtKB">
        <authorList>
            <consortium name="WormBaseParasite"/>
        </authorList>
    </citation>
    <scope>IDENTIFICATION</scope>
</reference>
<evidence type="ECO:0000313" key="9">
    <source>
        <dbReference type="Proteomes" id="UP000271087"/>
    </source>
</evidence>
<dbReference type="Pfam" id="PF04258">
    <property type="entry name" value="Peptidase_A22B"/>
    <property type="match status" value="2"/>
</dbReference>
<evidence type="ECO:0000256" key="4">
    <source>
        <dbReference type="ARBA" id="ARBA00022801"/>
    </source>
</evidence>
<dbReference type="PANTHER" id="PTHR12174:SF103">
    <property type="entry name" value="INTRAMEMBRANE PROTEASE (IMPAS) FAMILY"/>
    <property type="match status" value="1"/>
</dbReference>
<protein>
    <submittedName>
        <fullName evidence="10">PA domain-containing protein</fullName>
    </submittedName>
</protein>
<keyword evidence="6 7" id="KW-0472">Membrane</keyword>
<evidence type="ECO:0000256" key="5">
    <source>
        <dbReference type="ARBA" id="ARBA00022989"/>
    </source>
</evidence>
<evidence type="ECO:0000313" key="8">
    <source>
        <dbReference type="EMBL" id="VDK83197.1"/>
    </source>
</evidence>
<keyword evidence="5 7" id="KW-1133">Transmembrane helix</keyword>
<reference evidence="8 9" key="2">
    <citation type="submission" date="2018-08" db="EMBL/GenBank/DDBJ databases">
        <authorList>
            <person name="Laetsch R D."/>
            <person name="Stevens L."/>
            <person name="Kumar S."/>
            <person name="Blaxter L. M."/>
        </authorList>
    </citation>
    <scope>NUCLEOTIDE SEQUENCE [LARGE SCALE GENOMIC DNA]</scope>
</reference>
<proteinExistence type="inferred from homology"/>
<feature type="transmembrane region" description="Helical" evidence="7">
    <location>
        <begin position="279"/>
        <end position="296"/>
    </location>
</feature>
<dbReference type="GO" id="GO:0030660">
    <property type="term" value="C:Golgi-associated vesicle membrane"/>
    <property type="evidence" value="ECO:0007669"/>
    <property type="project" value="TreeGrafter"/>
</dbReference>